<evidence type="ECO:0000313" key="2">
    <source>
        <dbReference type="Proteomes" id="UP000183945"/>
    </source>
</evidence>
<gene>
    <name evidence="1" type="ORF">SAMN05444483_105202</name>
</gene>
<dbReference type="AlphaFoldDB" id="A0A1M5HLL1"/>
<accession>A0A1M5HLL1</accession>
<sequence>MTYQVKILNPKAEKLLRNLAELELISISETPTDPFLSAVNRFRDKAASKPPTLEEITREVEEVRSERYEKNQP</sequence>
<reference evidence="2" key="1">
    <citation type="submission" date="2016-11" db="EMBL/GenBank/DDBJ databases">
        <authorList>
            <person name="Varghese N."/>
            <person name="Submissions S."/>
        </authorList>
    </citation>
    <scope>NUCLEOTIDE SEQUENCE [LARGE SCALE GENOMIC DNA]</scope>
    <source>
        <strain evidence="2">DSM 24579</strain>
    </source>
</reference>
<evidence type="ECO:0000313" key="1">
    <source>
        <dbReference type="EMBL" id="SHG16807.1"/>
    </source>
</evidence>
<dbReference type="EMBL" id="FQVT01000005">
    <property type="protein sequence ID" value="SHG16807.1"/>
    <property type="molecule type" value="Genomic_DNA"/>
</dbReference>
<dbReference type="RefSeq" id="WP_217653614.1">
    <property type="nucleotide sequence ID" value="NZ_FQVT01000005.1"/>
</dbReference>
<keyword evidence="2" id="KW-1185">Reference proteome</keyword>
<dbReference type="STRING" id="1073325.SAMN05444483_105202"/>
<organism evidence="1 2">
    <name type="scientific">Salegentibacter echinorum</name>
    <dbReference type="NCBI Taxonomy" id="1073325"/>
    <lineage>
        <taxon>Bacteria</taxon>
        <taxon>Pseudomonadati</taxon>
        <taxon>Bacteroidota</taxon>
        <taxon>Flavobacteriia</taxon>
        <taxon>Flavobacteriales</taxon>
        <taxon>Flavobacteriaceae</taxon>
        <taxon>Salegentibacter</taxon>
    </lineage>
</organism>
<proteinExistence type="predicted"/>
<dbReference type="Proteomes" id="UP000183945">
    <property type="component" value="Unassembled WGS sequence"/>
</dbReference>
<name>A0A1M5HLL1_SALEC</name>
<protein>
    <submittedName>
        <fullName evidence="1">Uncharacterized protein</fullName>
    </submittedName>
</protein>